<dbReference type="SUPFAM" id="SSF53448">
    <property type="entry name" value="Nucleotide-diphospho-sugar transferases"/>
    <property type="match status" value="1"/>
</dbReference>
<keyword evidence="2" id="KW-0321">Glycogen metabolism</keyword>
<evidence type="ECO:0000313" key="11">
    <source>
        <dbReference type="Proteomes" id="UP000186917"/>
    </source>
</evidence>
<evidence type="ECO:0000256" key="3">
    <source>
        <dbReference type="ARBA" id="ARBA00022679"/>
    </source>
</evidence>
<dbReference type="PROSITE" id="PS00809">
    <property type="entry name" value="ADP_GLC_PYROPHOSPH_2"/>
    <property type="match status" value="1"/>
</dbReference>
<protein>
    <recommendedName>
        <fullName evidence="8">Glucose-1-phosphate adenylyltransferase</fullName>
        <ecNumber evidence="8">2.7.7.27</ecNumber>
    </recommendedName>
</protein>
<evidence type="ECO:0000256" key="5">
    <source>
        <dbReference type="ARBA" id="ARBA00022741"/>
    </source>
</evidence>
<name>A0A1N7PFT8_9BACT</name>
<feature type="domain" description="Nucleotidyl transferase" evidence="9">
    <location>
        <begin position="10"/>
        <end position="274"/>
    </location>
</feature>
<sequence length="428" mass="47470">MFNISTSVLAVILGGGAGTRLYPLTASRSKPAVPIAGKYRLVDIPISNCINSNINRMFVLTQFNSASLNKHIKNTYQFNSFSTGFVDILAAEQTPDNPGWFQGTADAVRQSLRHIYNFDFEHLLILSGDQLYQMDFQAMINDHRARGADISIATIPVTDRDASDFGILKVDEEGLISSFIEKPKKELLPEWVSDTGEEMQGVGRNYLASMGIYIFNRSTLQQILKGDFPDYPDFGKEIIPQSISRYRVASYQYDGYWTDIGNIYSFFEANIALTKDIPEFNLFDRTKTIFTRARMLPPAKISGPAIHNSIIVEGSIILGSKISNSVIGIRARIGKGTSIESAYVMGNDFYETLETIELKRQSGIPELGIGEDCFINNAIIDKNCRIGHGVRINGSTDLENTDHPLYTIKDGIVVVKKGAVLENGFTIG</sequence>
<keyword evidence="3 10" id="KW-0808">Transferase</keyword>
<keyword evidence="11" id="KW-1185">Reference proteome</keyword>
<dbReference type="InterPro" id="IPR011831">
    <property type="entry name" value="ADP-Glc_PPase"/>
</dbReference>
<evidence type="ECO:0000256" key="2">
    <source>
        <dbReference type="ARBA" id="ARBA00022600"/>
    </source>
</evidence>
<gene>
    <name evidence="10" type="ORF">SAMN05421788_103446</name>
</gene>
<dbReference type="Proteomes" id="UP000186917">
    <property type="component" value="Unassembled WGS sequence"/>
</dbReference>
<dbReference type="Pfam" id="PF25247">
    <property type="entry name" value="LbH_GLGC"/>
    <property type="match status" value="1"/>
</dbReference>
<dbReference type="STRING" id="477680.SAMN05421788_103446"/>
<dbReference type="EC" id="2.7.7.27" evidence="8"/>
<dbReference type="RefSeq" id="WP_076379256.1">
    <property type="nucleotide sequence ID" value="NZ_AP017422.1"/>
</dbReference>
<reference evidence="11" key="1">
    <citation type="submission" date="2017-01" db="EMBL/GenBank/DDBJ databases">
        <authorList>
            <person name="Varghese N."/>
            <person name="Submissions S."/>
        </authorList>
    </citation>
    <scope>NUCLEOTIDE SEQUENCE [LARGE SCALE GENOMIC DNA]</scope>
    <source>
        <strain evidence="11">DSM 21054</strain>
    </source>
</reference>
<dbReference type="Gene3D" id="2.160.10.10">
    <property type="entry name" value="Hexapeptide repeat proteins"/>
    <property type="match status" value="1"/>
</dbReference>
<keyword evidence="5" id="KW-0547">Nucleotide-binding</keyword>
<dbReference type="Gene3D" id="3.90.550.10">
    <property type="entry name" value="Spore Coat Polysaccharide Biosynthesis Protein SpsA, Chain A"/>
    <property type="match status" value="1"/>
</dbReference>
<dbReference type="NCBIfam" id="TIGR02091">
    <property type="entry name" value="glgC"/>
    <property type="match status" value="1"/>
</dbReference>
<accession>A0A1N7PFT8</accession>
<dbReference type="InterPro" id="IPR011004">
    <property type="entry name" value="Trimer_LpxA-like_sf"/>
</dbReference>
<comment type="similarity">
    <text evidence="1">Belongs to the bacterial/plant glucose-1-phosphate adenylyltransferase family.</text>
</comment>
<dbReference type="GO" id="GO:0008878">
    <property type="term" value="F:glucose-1-phosphate adenylyltransferase activity"/>
    <property type="evidence" value="ECO:0007669"/>
    <property type="project" value="UniProtKB-UniRule"/>
</dbReference>
<dbReference type="OrthoDB" id="9801810at2"/>
<dbReference type="CDD" id="cd04651">
    <property type="entry name" value="LbH_G1P_AT_C"/>
    <property type="match status" value="1"/>
</dbReference>
<dbReference type="PANTHER" id="PTHR43523">
    <property type="entry name" value="GLUCOSE-1-PHOSPHATE ADENYLYLTRANSFERASE-RELATED"/>
    <property type="match status" value="1"/>
</dbReference>
<keyword evidence="6" id="KW-0067">ATP-binding</keyword>
<evidence type="ECO:0000313" key="10">
    <source>
        <dbReference type="EMBL" id="SIT09452.1"/>
    </source>
</evidence>
<evidence type="ECO:0000256" key="4">
    <source>
        <dbReference type="ARBA" id="ARBA00022695"/>
    </source>
</evidence>
<dbReference type="CDD" id="cd02508">
    <property type="entry name" value="ADP_Glucose_PP"/>
    <property type="match status" value="1"/>
</dbReference>
<dbReference type="SUPFAM" id="SSF51161">
    <property type="entry name" value="Trimeric LpxA-like enzymes"/>
    <property type="match status" value="1"/>
</dbReference>
<dbReference type="InterPro" id="IPR029044">
    <property type="entry name" value="Nucleotide-diphossugar_trans"/>
</dbReference>
<evidence type="ECO:0000259" key="9">
    <source>
        <dbReference type="Pfam" id="PF00483"/>
    </source>
</evidence>
<keyword evidence="7" id="KW-0119">Carbohydrate metabolism</keyword>
<proteinExistence type="inferred from homology"/>
<dbReference type="GO" id="GO:0005524">
    <property type="term" value="F:ATP binding"/>
    <property type="evidence" value="ECO:0007669"/>
    <property type="project" value="UniProtKB-KW"/>
</dbReference>
<dbReference type="EMBL" id="FTOR01000003">
    <property type="protein sequence ID" value="SIT09452.1"/>
    <property type="molecule type" value="Genomic_DNA"/>
</dbReference>
<dbReference type="PROSITE" id="PS00808">
    <property type="entry name" value="ADP_GLC_PYROPHOSPH_1"/>
    <property type="match status" value="1"/>
</dbReference>
<dbReference type="PANTHER" id="PTHR43523:SF12">
    <property type="entry name" value="GLUCOSE-1-PHOSPHATE ADENYLYLTRANSFERASE LARGE SUBUNIT 1, CHLOROPLASTIC-RELATED"/>
    <property type="match status" value="1"/>
</dbReference>
<evidence type="ECO:0000256" key="7">
    <source>
        <dbReference type="ARBA" id="ARBA00023277"/>
    </source>
</evidence>
<dbReference type="NCBIfam" id="NF002772">
    <property type="entry name" value="PRK02862.1"/>
    <property type="match status" value="1"/>
</dbReference>
<evidence type="ECO:0000256" key="8">
    <source>
        <dbReference type="NCBIfam" id="TIGR02091"/>
    </source>
</evidence>
<dbReference type="PROSITE" id="PS00810">
    <property type="entry name" value="ADP_GLC_PYROPHOSPH_3"/>
    <property type="match status" value="1"/>
</dbReference>
<dbReference type="InterPro" id="IPR005836">
    <property type="entry name" value="ADP_Glu_pyroP_CS"/>
</dbReference>
<organism evidence="10 11">
    <name type="scientific">Filimonas lacunae</name>
    <dbReference type="NCBI Taxonomy" id="477680"/>
    <lineage>
        <taxon>Bacteria</taxon>
        <taxon>Pseudomonadati</taxon>
        <taxon>Bacteroidota</taxon>
        <taxon>Chitinophagia</taxon>
        <taxon>Chitinophagales</taxon>
        <taxon>Chitinophagaceae</taxon>
        <taxon>Filimonas</taxon>
    </lineage>
</organism>
<evidence type="ECO:0000256" key="1">
    <source>
        <dbReference type="ARBA" id="ARBA00010443"/>
    </source>
</evidence>
<keyword evidence="4 10" id="KW-0548">Nucleotidyltransferase</keyword>
<dbReference type="Pfam" id="PF00483">
    <property type="entry name" value="NTP_transferase"/>
    <property type="match status" value="1"/>
</dbReference>
<dbReference type="AlphaFoldDB" id="A0A1N7PFT8"/>
<dbReference type="InterPro" id="IPR005835">
    <property type="entry name" value="NTP_transferase_dom"/>
</dbReference>
<dbReference type="GO" id="GO:0005978">
    <property type="term" value="P:glycogen biosynthetic process"/>
    <property type="evidence" value="ECO:0007669"/>
    <property type="project" value="UniProtKB-UniRule"/>
</dbReference>
<evidence type="ECO:0000256" key="6">
    <source>
        <dbReference type="ARBA" id="ARBA00022840"/>
    </source>
</evidence>